<evidence type="ECO:0000313" key="3">
    <source>
        <dbReference type="Proteomes" id="UP001222027"/>
    </source>
</evidence>
<dbReference type="Proteomes" id="UP001222027">
    <property type="component" value="Unassembled WGS sequence"/>
</dbReference>
<comment type="caution">
    <text evidence="2">The sequence shown here is derived from an EMBL/GenBank/DDBJ whole genome shotgun (WGS) entry which is preliminary data.</text>
</comment>
<protein>
    <submittedName>
        <fullName evidence="2">Uncharacterized protein</fullName>
    </submittedName>
</protein>
<name>A0AAV8Q7B5_ENSVE</name>
<reference evidence="2 3" key="1">
    <citation type="submission" date="2022-12" db="EMBL/GenBank/DDBJ databases">
        <title>Chromosome-scale assembly of the Ensete ventricosum genome.</title>
        <authorList>
            <person name="Dussert Y."/>
            <person name="Stocks J."/>
            <person name="Wendawek A."/>
            <person name="Woldeyes F."/>
            <person name="Nichols R.A."/>
            <person name="Borrell J.S."/>
        </authorList>
    </citation>
    <scope>NUCLEOTIDE SEQUENCE [LARGE SCALE GENOMIC DNA]</scope>
    <source>
        <strain evidence="3">cv. Maze</strain>
        <tissue evidence="2">Seeds</tissue>
    </source>
</reference>
<evidence type="ECO:0000313" key="2">
    <source>
        <dbReference type="EMBL" id="KAJ8506126.1"/>
    </source>
</evidence>
<dbReference type="EMBL" id="JAQQAF010000002">
    <property type="protein sequence ID" value="KAJ8506126.1"/>
    <property type="molecule type" value="Genomic_DNA"/>
</dbReference>
<organism evidence="2 3">
    <name type="scientific">Ensete ventricosum</name>
    <name type="common">Abyssinian banana</name>
    <name type="synonym">Musa ensete</name>
    <dbReference type="NCBI Taxonomy" id="4639"/>
    <lineage>
        <taxon>Eukaryota</taxon>
        <taxon>Viridiplantae</taxon>
        <taxon>Streptophyta</taxon>
        <taxon>Embryophyta</taxon>
        <taxon>Tracheophyta</taxon>
        <taxon>Spermatophyta</taxon>
        <taxon>Magnoliopsida</taxon>
        <taxon>Liliopsida</taxon>
        <taxon>Zingiberales</taxon>
        <taxon>Musaceae</taxon>
        <taxon>Ensete</taxon>
    </lineage>
</organism>
<feature type="region of interest" description="Disordered" evidence="1">
    <location>
        <begin position="18"/>
        <end position="44"/>
    </location>
</feature>
<keyword evidence="3" id="KW-1185">Reference proteome</keyword>
<gene>
    <name evidence="2" type="ORF">OPV22_007012</name>
</gene>
<proteinExistence type="predicted"/>
<evidence type="ECO:0000256" key="1">
    <source>
        <dbReference type="SAM" id="MobiDB-lite"/>
    </source>
</evidence>
<sequence>MGHHPHAPMTLRIMTSLVGQRSRPLAGDERQASAGEKEGKDDEQQLQQLFRSKEAAFTYLSVPSALPYR</sequence>
<feature type="compositionally biased region" description="Basic and acidic residues" evidence="1">
    <location>
        <begin position="26"/>
        <end position="43"/>
    </location>
</feature>
<accession>A0AAV8Q7B5</accession>
<dbReference type="AlphaFoldDB" id="A0AAV8Q7B5"/>